<dbReference type="Proteomes" id="UP000233398">
    <property type="component" value="Unassembled WGS sequence"/>
</dbReference>
<dbReference type="Pfam" id="PF00483">
    <property type="entry name" value="NTP_transferase"/>
    <property type="match status" value="1"/>
</dbReference>
<reference evidence="4 5" key="1">
    <citation type="submission" date="2017-11" db="EMBL/GenBank/DDBJ databases">
        <title>Rhodohalobacter 15182 sp. nov., isolated from a salt lake.</title>
        <authorList>
            <person name="Han S."/>
        </authorList>
    </citation>
    <scope>NUCLEOTIDE SEQUENCE [LARGE SCALE GENOMIC DNA]</scope>
    <source>
        <strain evidence="4 5">15182</strain>
    </source>
</reference>
<dbReference type="RefSeq" id="WP_101072980.1">
    <property type="nucleotide sequence ID" value="NZ_PISP01000001.1"/>
</dbReference>
<proteinExistence type="predicted"/>
<evidence type="ECO:0000313" key="4">
    <source>
        <dbReference type="EMBL" id="PKD45405.1"/>
    </source>
</evidence>
<evidence type="ECO:0000259" key="3">
    <source>
        <dbReference type="Pfam" id="PF00483"/>
    </source>
</evidence>
<dbReference type="SUPFAM" id="SSF53448">
    <property type="entry name" value="Nucleotide-diphospho-sugar transferases"/>
    <property type="match status" value="1"/>
</dbReference>
<evidence type="ECO:0000256" key="2">
    <source>
        <dbReference type="ARBA" id="ARBA00022695"/>
    </source>
</evidence>
<organism evidence="4 5">
    <name type="scientific">Rhodohalobacter barkolensis</name>
    <dbReference type="NCBI Taxonomy" id="2053187"/>
    <lineage>
        <taxon>Bacteria</taxon>
        <taxon>Pseudomonadati</taxon>
        <taxon>Balneolota</taxon>
        <taxon>Balneolia</taxon>
        <taxon>Balneolales</taxon>
        <taxon>Balneolaceae</taxon>
        <taxon>Rhodohalobacter</taxon>
    </lineage>
</organism>
<dbReference type="PANTHER" id="PTHR43584:SF8">
    <property type="entry name" value="N-ACETYLMURAMATE ALPHA-1-PHOSPHATE URIDYLYLTRANSFERASE"/>
    <property type="match status" value="1"/>
</dbReference>
<evidence type="ECO:0000313" key="5">
    <source>
        <dbReference type="Proteomes" id="UP000233398"/>
    </source>
</evidence>
<gene>
    <name evidence="4" type="ORF">CWD77_07295</name>
</gene>
<name>A0A2N0VMI9_9BACT</name>
<keyword evidence="1 4" id="KW-0808">Transferase</keyword>
<dbReference type="GO" id="GO:0016779">
    <property type="term" value="F:nucleotidyltransferase activity"/>
    <property type="evidence" value="ECO:0007669"/>
    <property type="project" value="UniProtKB-KW"/>
</dbReference>
<evidence type="ECO:0000256" key="1">
    <source>
        <dbReference type="ARBA" id="ARBA00022679"/>
    </source>
</evidence>
<dbReference type="InterPro" id="IPR050065">
    <property type="entry name" value="GlmU-like"/>
</dbReference>
<dbReference type="PANTHER" id="PTHR43584">
    <property type="entry name" value="NUCLEOTIDYL TRANSFERASE"/>
    <property type="match status" value="1"/>
</dbReference>
<comment type="caution">
    <text evidence="4">The sequence shown here is derived from an EMBL/GenBank/DDBJ whole genome shotgun (WGS) entry which is preliminary data.</text>
</comment>
<sequence>MPKVKTNTTGLILAAGYGSRLAGVSPVTSFKPLTPVNGKALILRTIENLELAGCTEIVIVLGYGYKKIKKAIQDKYLGQIPLFFVFNEKYDLSNGVSILSARDYLSNRFIMTMADHIFEDSLMKIASDLEIEEGEAALLVDYKIDSIFDMDDATKVLSKDGKVESIGKQIKEFNCVDTGLFVCTSGLLDALQKRYQEYGDTSISDGVQDLARSGKMFAVDIEEGIWQDVDTPEMLAQAEKLLIN</sequence>
<dbReference type="Gene3D" id="3.90.550.10">
    <property type="entry name" value="Spore Coat Polysaccharide Biosynthesis Protein SpsA, Chain A"/>
    <property type="match status" value="1"/>
</dbReference>
<keyword evidence="5" id="KW-1185">Reference proteome</keyword>
<dbReference type="InterPro" id="IPR005835">
    <property type="entry name" value="NTP_transferase_dom"/>
</dbReference>
<dbReference type="OrthoDB" id="9813880at2"/>
<dbReference type="AlphaFoldDB" id="A0A2N0VMI9"/>
<feature type="domain" description="Nucleotidyl transferase" evidence="3">
    <location>
        <begin position="10"/>
        <end position="240"/>
    </location>
</feature>
<dbReference type="EMBL" id="PISP01000001">
    <property type="protein sequence ID" value="PKD45405.1"/>
    <property type="molecule type" value="Genomic_DNA"/>
</dbReference>
<protein>
    <submittedName>
        <fullName evidence="4">Nucleotidyltransferase</fullName>
    </submittedName>
</protein>
<accession>A0A2N0VMI9</accession>
<dbReference type="InterPro" id="IPR029044">
    <property type="entry name" value="Nucleotide-diphossugar_trans"/>
</dbReference>
<keyword evidence="2" id="KW-0548">Nucleotidyltransferase</keyword>